<proteinExistence type="predicted"/>
<dbReference type="AlphaFoldDB" id="A0A0B2P7W9"/>
<name>A0A0B2P7W9_GLYSO</name>
<accession>A0A0B2P7W9</accession>
<gene>
    <name evidence="1" type="ORF">glysoja_041231</name>
</gene>
<reference evidence="1" key="1">
    <citation type="submission" date="2014-07" db="EMBL/GenBank/DDBJ databases">
        <title>Identification of a novel salt tolerance gene in wild soybean by whole-genome sequencing.</title>
        <authorList>
            <person name="Lam H.-M."/>
            <person name="Qi X."/>
            <person name="Li M.-W."/>
            <person name="Liu X."/>
            <person name="Xie M."/>
            <person name="Ni M."/>
            <person name="Xu X."/>
        </authorList>
    </citation>
    <scope>NUCLEOTIDE SEQUENCE [LARGE SCALE GENOMIC DNA]</scope>
    <source>
        <tissue evidence="1">Root</tissue>
    </source>
</reference>
<protein>
    <submittedName>
        <fullName evidence="1">Cyclin-D3-2</fullName>
    </submittedName>
</protein>
<organism evidence="1">
    <name type="scientific">Glycine soja</name>
    <name type="common">Wild soybean</name>
    <dbReference type="NCBI Taxonomy" id="3848"/>
    <lineage>
        <taxon>Eukaryota</taxon>
        <taxon>Viridiplantae</taxon>
        <taxon>Streptophyta</taxon>
        <taxon>Embryophyta</taxon>
        <taxon>Tracheophyta</taxon>
        <taxon>Spermatophyta</taxon>
        <taxon>Magnoliopsida</taxon>
        <taxon>eudicotyledons</taxon>
        <taxon>Gunneridae</taxon>
        <taxon>Pentapetalae</taxon>
        <taxon>rosids</taxon>
        <taxon>fabids</taxon>
        <taxon>Fabales</taxon>
        <taxon>Fabaceae</taxon>
        <taxon>Papilionoideae</taxon>
        <taxon>50 kb inversion clade</taxon>
        <taxon>NPAAA clade</taxon>
        <taxon>indigoferoid/millettioid clade</taxon>
        <taxon>Phaseoleae</taxon>
        <taxon>Glycine</taxon>
        <taxon>Glycine subgen. Soja</taxon>
    </lineage>
</organism>
<dbReference type="Proteomes" id="UP000053555">
    <property type="component" value="Unassembled WGS sequence"/>
</dbReference>
<sequence length="149" mass="16852">MALGDDAQHHSPSFLDALLCEERETFEEDFDENGYERETENNEPSVIKLQSLPLVLHDNDLFWEGEELVSLTAKEGEIHLCFHGVVANGALEGPRVEAVNWISKVCGHYGVVAESNMDITFQGLWDWVRDFKIIGFRGCGWWRRGGRGG</sequence>
<evidence type="ECO:0000313" key="1">
    <source>
        <dbReference type="EMBL" id="KHN03684.1"/>
    </source>
</evidence>
<dbReference type="EMBL" id="KN669711">
    <property type="protein sequence ID" value="KHN03684.1"/>
    <property type="molecule type" value="Genomic_DNA"/>
</dbReference>